<sequence length="164" mass="17056">MEGNIPKGALLLEEKEQVVSDTENGVSVVAVAQVTPMIATSIATTTATPLSVGVLSCNQTFPATVPPTANIARVGPISNHDSCGLSVNRVVPAFQPVTPNPHISSLAPVTSSARSTPLSLAEGTDETQTTVVVEKTQTDLNIVPVTNFQQANETTVPIKKQESV</sequence>
<dbReference type="Proteomes" id="UP000267606">
    <property type="component" value="Unassembled WGS sequence"/>
</dbReference>
<reference evidence="3" key="1">
    <citation type="submission" date="2016-06" db="UniProtKB">
        <authorList>
            <consortium name="WormBaseParasite"/>
        </authorList>
    </citation>
    <scope>IDENTIFICATION</scope>
</reference>
<keyword evidence="2" id="KW-1185">Reference proteome</keyword>
<proteinExistence type="predicted"/>
<gene>
    <name evidence="1" type="ORF">OFLC_LOCUS11059</name>
</gene>
<name>A0A183HU98_9BILA</name>
<protein>
    <submittedName>
        <fullName evidence="1 3">Uncharacterized protein</fullName>
    </submittedName>
</protein>
<organism evidence="3">
    <name type="scientific">Onchocerca flexuosa</name>
    <dbReference type="NCBI Taxonomy" id="387005"/>
    <lineage>
        <taxon>Eukaryota</taxon>
        <taxon>Metazoa</taxon>
        <taxon>Ecdysozoa</taxon>
        <taxon>Nematoda</taxon>
        <taxon>Chromadorea</taxon>
        <taxon>Rhabditida</taxon>
        <taxon>Spirurina</taxon>
        <taxon>Spiruromorpha</taxon>
        <taxon>Filarioidea</taxon>
        <taxon>Onchocercidae</taxon>
        <taxon>Onchocerca</taxon>
    </lineage>
</organism>
<accession>A0A183HU98</accession>
<dbReference type="WBParaSite" id="OFLC_0001106001-mRNA-1">
    <property type="protein sequence ID" value="OFLC_0001106001-mRNA-1"/>
    <property type="gene ID" value="OFLC_0001106001"/>
</dbReference>
<dbReference type="EMBL" id="UZAJ01015477">
    <property type="protein sequence ID" value="VDO73472.1"/>
    <property type="molecule type" value="Genomic_DNA"/>
</dbReference>
<evidence type="ECO:0000313" key="1">
    <source>
        <dbReference type="EMBL" id="VDO73472.1"/>
    </source>
</evidence>
<dbReference type="AlphaFoldDB" id="A0A183HU98"/>
<evidence type="ECO:0000313" key="3">
    <source>
        <dbReference type="WBParaSite" id="OFLC_0001106001-mRNA-1"/>
    </source>
</evidence>
<evidence type="ECO:0000313" key="2">
    <source>
        <dbReference type="Proteomes" id="UP000267606"/>
    </source>
</evidence>
<reference evidence="1 2" key="2">
    <citation type="submission" date="2018-11" db="EMBL/GenBank/DDBJ databases">
        <authorList>
            <consortium name="Pathogen Informatics"/>
        </authorList>
    </citation>
    <scope>NUCLEOTIDE SEQUENCE [LARGE SCALE GENOMIC DNA]</scope>
</reference>
<dbReference type="STRING" id="387005.A0A183HU98"/>